<name>A0A9D1PY90_9FIRM</name>
<dbReference type="EMBL" id="DXHS01000009">
    <property type="protein sequence ID" value="HIW01809.1"/>
    <property type="molecule type" value="Genomic_DNA"/>
</dbReference>
<protein>
    <submittedName>
        <fullName evidence="1">Uncharacterized protein</fullName>
    </submittedName>
</protein>
<gene>
    <name evidence="1" type="ORF">H9892_00490</name>
</gene>
<reference evidence="1" key="2">
    <citation type="submission" date="2021-04" db="EMBL/GenBank/DDBJ databases">
        <authorList>
            <person name="Gilroy R."/>
        </authorList>
    </citation>
    <scope>NUCLEOTIDE SEQUENCE</scope>
    <source>
        <strain evidence="1">12435</strain>
    </source>
</reference>
<dbReference type="Proteomes" id="UP000823990">
    <property type="component" value="Unassembled WGS sequence"/>
</dbReference>
<reference evidence="1" key="1">
    <citation type="journal article" date="2021" name="PeerJ">
        <title>Extensive microbial diversity within the chicken gut microbiome revealed by metagenomics and culture.</title>
        <authorList>
            <person name="Gilroy R."/>
            <person name="Ravi A."/>
            <person name="Getino M."/>
            <person name="Pursley I."/>
            <person name="Horton D.L."/>
            <person name="Alikhan N.F."/>
            <person name="Baker D."/>
            <person name="Gharbi K."/>
            <person name="Hall N."/>
            <person name="Watson M."/>
            <person name="Adriaenssens E.M."/>
            <person name="Foster-Nyarko E."/>
            <person name="Jarju S."/>
            <person name="Secka A."/>
            <person name="Antonio M."/>
            <person name="Oren A."/>
            <person name="Chaudhuri R.R."/>
            <person name="La Ragione R."/>
            <person name="Hildebrand F."/>
            <person name="Pallen M.J."/>
        </authorList>
    </citation>
    <scope>NUCLEOTIDE SEQUENCE</scope>
    <source>
        <strain evidence="1">12435</strain>
    </source>
</reference>
<evidence type="ECO:0000313" key="2">
    <source>
        <dbReference type="Proteomes" id="UP000823990"/>
    </source>
</evidence>
<sequence>MKSPKTLFREYFRRRLISAGKKLAGDELEDFIAEAAAEWEREPCAEYGGLSPKEYFADIGDAAELIRLLAADIKEGGEPLAVITDRLAELPGAAGSLAETVCSDEADEELRIVAADLLWQRGSVPVEEFADIVFSATAPVALRERLIEILGGCGGETEQAVLPRIGHVAGDDALVAGELLVRSGSMTDETLDFLLSLTESAGTLPRALQLLSDYGDTRTIPRLKELARTCDYATYTDIRSAVEAMGGELDVERDWSGDATYGIIKGGNK</sequence>
<evidence type="ECO:0000313" key="1">
    <source>
        <dbReference type="EMBL" id="HIW01809.1"/>
    </source>
</evidence>
<dbReference type="AlphaFoldDB" id="A0A9D1PY90"/>
<organism evidence="1 2">
    <name type="scientific">Candidatus Protoclostridium stercorigallinarum</name>
    <dbReference type="NCBI Taxonomy" id="2838741"/>
    <lineage>
        <taxon>Bacteria</taxon>
        <taxon>Bacillati</taxon>
        <taxon>Bacillota</taxon>
        <taxon>Clostridia</taxon>
        <taxon>Candidatus Protoclostridium</taxon>
    </lineage>
</organism>
<comment type="caution">
    <text evidence="1">The sequence shown here is derived from an EMBL/GenBank/DDBJ whole genome shotgun (WGS) entry which is preliminary data.</text>
</comment>
<proteinExistence type="predicted"/>
<accession>A0A9D1PY90</accession>